<dbReference type="EMBL" id="JACGWJ010000031">
    <property type="protein sequence ID" value="KAL0298439.1"/>
    <property type="molecule type" value="Genomic_DNA"/>
</dbReference>
<reference evidence="1" key="1">
    <citation type="submission" date="2020-06" db="EMBL/GenBank/DDBJ databases">
        <authorList>
            <person name="Li T."/>
            <person name="Hu X."/>
            <person name="Zhang T."/>
            <person name="Song X."/>
            <person name="Zhang H."/>
            <person name="Dai N."/>
            <person name="Sheng W."/>
            <person name="Hou X."/>
            <person name="Wei L."/>
        </authorList>
    </citation>
    <scope>NUCLEOTIDE SEQUENCE</scope>
    <source>
        <strain evidence="1">G02</strain>
        <tissue evidence="1">Leaf</tissue>
    </source>
</reference>
<reference evidence="1" key="2">
    <citation type="journal article" date="2024" name="Plant">
        <title>Genomic evolution and insights into agronomic trait innovations of Sesamum species.</title>
        <authorList>
            <person name="Miao H."/>
            <person name="Wang L."/>
            <person name="Qu L."/>
            <person name="Liu H."/>
            <person name="Sun Y."/>
            <person name="Le M."/>
            <person name="Wang Q."/>
            <person name="Wei S."/>
            <person name="Zheng Y."/>
            <person name="Lin W."/>
            <person name="Duan Y."/>
            <person name="Cao H."/>
            <person name="Xiong S."/>
            <person name="Wang X."/>
            <person name="Wei L."/>
            <person name="Li C."/>
            <person name="Ma Q."/>
            <person name="Ju M."/>
            <person name="Zhao R."/>
            <person name="Li G."/>
            <person name="Mu C."/>
            <person name="Tian Q."/>
            <person name="Mei H."/>
            <person name="Zhang T."/>
            <person name="Gao T."/>
            <person name="Zhang H."/>
        </authorList>
    </citation>
    <scope>NUCLEOTIDE SEQUENCE</scope>
    <source>
        <strain evidence="1">G02</strain>
    </source>
</reference>
<accession>A0AAW2JVB7</accession>
<name>A0AAW2JVB7_SESRA</name>
<sequence length="66" mass="7073">MENAETRQQRFVGILNALDVVAFLAREDSLADQNKAINTPVSEVVLPNNSALKVVDPGTRLAAAPL</sequence>
<organism evidence="1">
    <name type="scientific">Sesamum radiatum</name>
    <name type="common">Black benniseed</name>
    <dbReference type="NCBI Taxonomy" id="300843"/>
    <lineage>
        <taxon>Eukaryota</taxon>
        <taxon>Viridiplantae</taxon>
        <taxon>Streptophyta</taxon>
        <taxon>Embryophyta</taxon>
        <taxon>Tracheophyta</taxon>
        <taxon>Spermatophyta</taxon>
        <taxon>Magnoliopsida</taxon>
        <taxon>eudicotyledons</taxon>
        <taxon>Gunneridae</taxon>
        <taxon>Pentapetalae</taxon>
        <taxon>asterids</taxon>
        <taxon>lamiids</taxon>
        <taxon>Lamiales</taxon>
        <taxon>Pedaliaceae</taxon>
        <taxon>Sesamum</taxon>
    </lineage>
</organism>
<evidence type="ECO:0000313" key="1">
    <source>
        <dbReference type="EMBL" id="KAL0298439.1"/>
    </source>
</evidence>
<protein>
    <submittedName>
        <fullName evidence="1">CBS domain-containing protein CBSX6</fullName>
    </submittedName>
</protein>
<gene>
    <name evidence="1" type="ORF">Sradi_6503700</name>
</gene>
<comment type="caution">
    <text evidence="1">The sequence shown here is derived from an EMBL/GenBank/DDBJ whole genome shotgun (WGS) entry which is preliminary data.</text>
</comment>
<dbReference type="AlphaFoldDB" id="A0AAW2JVB7"/>
<proteinExistence type="predicted"/>